<evidence type="ECO:0000313" key="1">
    <source>
        <dbReference type="EMBL" id="KOF71797.1"/>
    </source>
</evidence>
<dbReference type="EMBL" id="KQ423968">
    <property type="protein sequence ID" value="KOF71797.1"/>
    <property type="molecule type" value="Genomic_DNA"/>
</dbReference>
<sequence>MTLWFHVCSHCLYSLQQRHHHRPVDDCYCCCYCCGCCGCRLLVRGGGGVGGCGGEKPVKWTTVDEDCESASSKRKMK</sequence>
<reference evidence="1" key="1">
    <citation type="submission" date="2015-07" db="EMBL/GenBank/DDBJ databases">
        <title>MeaNS - Measles Nucleotide Surveillance Program.</title>
        <authorList>
            <person name="Tran T."/>
            <person name="Druce J."/>
        </authorList>
    </citation>
    <scope>NUCLEOTIDE SEQUENCE</scope>
    <source>
        <strain evidence="1">UCB-OBI-ISO-001</strain>
        <tissue evidence="1">Gonad</tissue>
    </source>
</reference>
<organism evidence="1">
    <name type="scientific">Octopus bimaculoides</name>
    <name type="common">California two-spotted octopus</name>
    <dbReference type="NCBI Taxonomy" id="37653"/>
    <lineage>
        <taxon>Eukaryota</taxon>
        <taxon>Metazoa</taxon>
        <taxon>Spiralia</taxon>
        <taxon>Lophotrochozoa</taxon>
        <taxon>Mollusca</taxon>
        <taxon>Cephalopoda</taxon>
        <taxon>Coleoidea</taxon>
        <taxon>Octopodiformes</taxon>
        <taxon>Octopoda</taxon>
        <taxon>Incirrata</taxon>
        <taxon>Octopodidae</taxon>
        <taxon>Octopus</taxon>
    </lineage>
</organism>
<accession>A0A0L8G435</accession>
<dbReference type="AlphaFoldDB" id="A0A0L8G435"/>
<protein>
    <submittedName>
        <fullName evidence="1">Uncharacterized protein</fullName>
    </submittedName>
</protein>
<proteinExistence type="predicted"/>
<name>A0A0L8G435_OCTBM</name>
<gene>
    <name evidence="1" type="ORF">OCBIM_22000444mg</name>
</gene>